<accession>A0A9Q3C686</accession>
<dbReference type="AlphaFoldDB" id="A0A9Q3C686"/>
<evidence type="ECO:0000313" key="2">
    <source>
        <dbReference type="Proteomes" id="UP000765509"/>
    </source>
</evidence>
<proteinExistence type="predicted"/>
<dbReference type="EMBL" id="AVOT02004938">
    <property type="protein sequence ID" value="MBW0477813.1"/>
    <property type="molecule type" value="Genomic_DNA"/>
</dbReference>
<reference evidence="1" key="1">
    <citation type="submission" date="2021-03" db="EMBL/GenBank/DDBJ databases">
        <title>Draft genome sequence of rust myrtle Austropuccinia psidii MF-1, a brazilian biotype.</title>
        <authorList>
            <person name="Quecine M.C."/>
            <person name="Pachon D.M.R."/>
            <person name="Bonatelli M.L."/>
            <person name="Correr F.H."/>
            <person name="Franceschini L.M."/>
            <person name="Leite T.F."/>
            <person name="Margarido G.R.A."/>
            <person name="Almeida C.A."/>
            <person name="Ferrarezi J.A."/>
            <person name="Labate C.A."/>
        </authorList>
    </citation>
    <scope>NUCLEOTIDE SEQUENCE</scope>
    <source>
        <strain evidence="1">MF-1</strain>
    </source>
</reference>
<gene>
    <name evidence="1" type="ORF">O181_017528</name>
</gene>
<sequence length="192" mass="21969">MVHHTKFPTSNRRINEEFSQHLPSSIDQIFLCPRNFITIVLGISPLGSPLPGPLPEKLISNSIQPTIEELASNEACFEISSSDTSYCGERKGITGIHRDKFTAELFNYGIENVSVQLKIKTITTRDNIIFGVIKQQWLHALTIGYFRNYALDPSQCQPERVMGISECFLREKKDNFRNPKIPRKTRKKPHVR</sequence>
<dbReference type="Proteomes" id="UP000765509">
    <property type="component" value="Unassembled WGS sequence"/>
</dbReference>
<dbReference type="OrthoDB" id="2516880at2759"/>
<comment type="caution">
    <text evidence="1">The sequence shown here is derived from an EMBL/GenBank/DDBJ whole genome shotgun (WGS) entry which is preliminary data.</text>
</comment>
<protein>
    <submittedName>
        <fullName evidence="1">Uncharacterized protein</fullName>
    </submittedName>
</protein>
<organism evidence="1 2">
    <name type="scientific">Austropuccinia psidii MF-1</name>
    <dbReference type="NCBI Taxonomy" id="1389203"/>
    <lineage>
        <taxon>Eukaryota</taxon>
        <taxon>Fungi</taxon>
        <taxon>Dikarya</taxon>
        <taxon>Basidiomycota</taxon>
        <taxon>Pucciniomycotina</taxon>
        <taxon>Pucciniomycetes</taxon>
        <taxon>Pucciniales</taxon>
        <taxon>Sphaerophragmiaceae</taxon>
        <taxon>Austropuccinia</taxon>
    </lineage>
</organism>
<name>A0A9Q3C686_9BASI</name>
<keyword evidence="2" id="KW-1185">Reference proteome</keyword>
<evidence type="ECO:0000313" key="1">
    <source>
        <dbReference type="EMBL" id="MBW0477813.1"/>
    </source>
</evidence>